<dbReference type="InterPro" id="IPR000172">
    <property type="entry name" value="GMC_OxRdtase_N"/>
</dbReference>
<dbReference type="InterPro" id="IPR036188">
    <property type="entry name" value="FAD/NAD-bd_sf"/>
</dbReference>
<dbReference type="Gene3D" id="3.30.560.10">
    <property type="entry name" value="Glucose Oxidase, domain 3"/>
    <property type="match status" value="1"/>
</dbReference>
<dbReference type="PANTHER" id="PTHR11552">
    <property type="entry name" value="GLUCOSE-METHANOL-CHOLINE GMC OXIDOREDUCTASE"/>
    <property type="match status" value="1"/>
</dbReference>
<dbReference type="OrthoDB" id="269227at2759"/>
<accession>A0A7R9AJC2</accession>
<gene>
    <name evidence="3" type="ORF">DSTB1V02_LOCUS14856</name>
</gene>
<feature type="non-terminal residue" evidence="3">
    <location>
        <position position="1"/>
    </location>
</feature>
<evidence type="ECO:0000313" key="4">
    <source>
        <dbReference type="Proteomes" id="UP000677054"/>
    </source>
</evidence>
<dbReference type="EMBL" id="CAJPEV010017637">
    <property type="protein sequence ID" value="CAG0907537.1"/>
    <property type="molecule type" value="Genomic_DNA"/>
</dbReference>
<evidence type="ECO:0000259" key="2">
    <source>
        <dbReference type="PROSITE" id="PS00624"/>
    </source>
</evidence>
<dbReference type="SUPFAM" id="SSF51905">
    <property type="entry name" value="FAD/NAD(P)-binding domain"/>
    <property type="match status" value="1"/>
</dbReference>
<comment type="similarity">
    <text evidence="1">Belongs to the GMC oxidoreductase family.</text>
</comment>
<dbReference type="PANTHER" id="PTHR11552:SF186">
    <property type="entry name" value="GLUCOSE-METHANOL-CHOLINE OXIDOREDUCTASE N-TERMINAL DOMAIN-CONTAINING PROTEIN"/>
    <property type="match status" value="1"/>
</dbReference>
<proteinExistence type="inferred from homology"/>
<dbReference type="Proteomes" id="UP000677054">
    <property type="component" value="Unassembled WGS sequence"/>
</dbReference>
<dbReference type="InterPro" id="IPR012132">
    <property type="entry name" value="GMC_OxRdtase"/>
</dbReference>
<reference evidence="3" key="1">
    <citation type="submission" date="2020-11" db="EMBL/GenBank/DDBJ databases">
        <authorList>
            <person name="Tran Van P."/>
        </authorList>
    </citation>
    <scope>NUCLEOTIDE SEQUENCE</scope>
</reference>
<protein>
    <recommendedName>
        <fullName evidence="2">Glucose-methanol-choline oxidoreductase N-terminal domain-containing protein</fullName>
    </recommendedName>
</protein>
<dbReference type="GO" id="GO:0016614">
    <property type="term" value="F:oxidoreductase activity, acting on CH-OH group of donors"/>
    <property type="evidence" value="ECO:0007669"/>
    <property type="project" value="InterPro"/>
</dbReference>
<feature type="domain" description="Glucose-methanol-choline oxidoreductase N-terminal" evidence="2">
    <location>
        <begin position="84"/>
        <end position="98"/>
    </location>
</feature>
<dbReference type="Gene3D" id="3.50.50.60">
    <property type="entry name" value="FAD/NAD(P)-binding domain"/>
    <property type="match status" value="1"/>
</dbReference>
<evidence type="ECO:0000256" key="1">
    <source>
        <dbReference type="ARBA" id="ARBA00010790"/>
    </source>
</evidence>
<dbReference type="EMBL" id="LR917155">
    <property type="protein sequence ID" value="CAD7255111.1"/>
    <property type="molecule type" value="Genomic_DNA"/>
</dbReference>
<dbReference type="PROSITE" id="PS00624">
    <property type="entry name" value="GMC_OXRED_2"/>
    <property type="match status" value="1"/>
</dbReference>
<keyword evidence="4" id="KW-1185">Reference proteome</keyword>
<dbReference type="GO" id="GO:0050660">
    <property type="term" value="F:flavin adenine dinucleotide binding"/>
    <property type="evidence" value="ECO:0007669"/>
    <property type="project" value="InterPro"/>
</dbReference>
<dbReference type="Pfam" id="PF00732">
    <property type="entry name" value="GMC_oxred_N"/>
    <property type="match status" value="1"/>
</dbReference>
<organism evidence="3">
    <name type="scientific">Darwinula stevensoni</name>
    <dbReference type="NCBI Taxonomy" id="69355"/>
    <lineage>
        <taxon>Eukaryota</taxon>
        <taxon>Metazoa</taxon>
        <taxon>Ecdysozoa</taxon>
        <taxon>Arthropoda</taxon>
        <taxon>Crustacea</taxon>
        <taxon>Oligostraca</taxon>
        <taxon>Ostracoda</taxon>
        <taxon>Podocopa</taxon>
        <taxon>Podocopida</taxon>
        <taxon>Darwinulocopina</taxon>
        <taxon>Darwinuloidea</taxon>
        <taxon>Darwinulidae</taxon>
        <taxon>Darwinula</taxon>
    </lineage>
</organism>
<feature type="non-terminal residue" evidence="3">
    <location>
        <position position="112"/>
    </location>
</feature>
<sequence>AATNRLRRTGFSRVQVAAKRGVRHSTARAYLTPVQHRKNLHVVLNTPVARIVIDEKTAKGIEYLTEDGARHFVSARREVILSAGAVASPQILMLSGIGPRDELWRHGVGFFV</sequence>
<name>A0A7R9AJC2_9CRUS</name>
<evidence type="ECO:0000313" key="3">
    <source>
        <dbReference type="EMBL" id="CAD7255111.1"/>
    </source>
</evidence>
<dbReference type="AlphaFoldDB" id="A0A7R9AJC2"/>